<evidence type="ECO:0000313" key="8">
    <source>
        <dbReference type="Proteomes" id="UP001157126"/>
    </source>
</evidence>
<evidence type="ECO:0000313" key="7">
    <source>
        <dbReference type="EMBL" id="GMA42472.1"/>
    </source>
</evidence>
<evidence type="ECO:0000259" key="6">
    <source>
        <dbReference type="PROSITE" id="PS51764"/>
    </source>
</evidence>
<feature type="signal peptide" evidence="5">
    <location>
        <begin position="1"/>
        <end position="31"/>
    </location>
</feature>
<evidence type="ECO:0000256" key="3">
    <source>
        <dbReference type="PROSITE-ProRule" id="PRU01100"/>
    </source>
</evidence>
<feature type="compositionally biased region" description="Low complexity" evidence="4">
    <location>
        <begin position="188"/>
        <end position="207"/>
    </location>
</feature>
<dbReference type="InterPro" id="IPR017853">
    <property type="entry name" value="GH"/>
</dbReference>
<feature type="active site" description="Nucleophile" evidence="3">
    <location>
        <position position="429"/>
    </location>
</feature>
<organism evidence="7 8">
    <name type="scientific">Mobilicoccus caccae</name>
    <dbReference type="NCBI Taxonomy" id="1859295"/>
    <lineage>
        <taxon>Bacteria</taxon>
        <taxon>Bacillati</taxon>
        <taxon>Actinomycetota</taxon>
        <taxon>Actinomycetes</taxon>
        <taxon>Micrococcales</taxon>
        <taxon>Dermatophilaceae</taxon>
        <taxon>Mobilicoccus</taxon>
    </lineage>
</organism>
<comment type="similarity">
    <text evidence="3">Belongs to the glycosyl hydrolase 26 family.</text>
</comment>
<keyword evidence="5" id="KW-0732">Signal</keyword>
<feature type="domain" description="GH26" evidence="6">
    <location>
        <begin position="166"/>
        <end position="511"/>
    </location>
</feature>
<dbReference type="RefSeq" id="WP_284306065.1">
    <property type="nucleotide sequence ID" value="NZ_BSUO01000002.1"/>
</dbReference>
<comment type="caution">
    <text evidence="7">The sequence shown here is derived from an EMBL/GenBank/DDBJ whole genome shotgun (WGS) entry which is preliminary data.</text>
</comment>
<feature type="compositionally biased region" description="Low complexity" evidence="4">
    <location>
        <begin position="551"/>
        <end position="567"/>
    </location>
</feature>
<protein>
    <recommendedName>
        <fullName evidence="6">GH26 domain-containing protein</fullName>
    </recommendedName>
</protein>
<feature type="compositionally biased region" description="Polar residues" evidence="4">
    <location>
        <begin position="568"/>
        <end position="581"/>
    </location>
</feature>
<keyword evidence="2 3" id="KW-0326">Glycosidase</keyword>
<feature type="chain" id="PRO_5046495962" description="GH26 domain-containing protein" evidence="5">
    <location>
        <begin position="32"/>
        <end position="602"/>
    </location>
</feature>
<evidence type="ECO:0000256" key="5">
    <source>
        <dbReference type="SAM" id="SignalP"/>
    </source>
</evidence>
<evidence type="ECO:0000256" key="4">
    <source>
        <dbReference type="SAM" id="MobiDB-lite"/>
    </source>
</evidence>
<accession>A0ABQ6J0I3</accession>
<evidence type="ECO:0000256" key="1">
    <source>
        <dbReference type="ARBA" id="ARBA00022801"/>
    </source>
</evidence>
<feature type="active site" description="Proton donor" evidence="3">
    <location>
        <position position="319"/>
    </location>
</feature>
<dbReference type="Proteomes" id="UP001157126">
    <property type="component" value="Unassembled WGS sequence"/>
</dbReference>
<dbReference type="SUPFAM" id="SSF51445">
    <property type="entry name" value="(Trans)glycosidases"/>
    <property type="match status" value="1"/>
</dbReference>
<gene>
    <name evidence="7" type="ORF">GCM10025883_45170</name>
</gene>
<evidence type="ECO:0000256" key="2">
    <source>
        <dbReference type="ARBA" id="ARBA00023295"/>
    </source>
</evidence>
<dbReference type="Gene3D" id="3.20.20.80">
    <property type="entry name" value="Glycosidases"/>
    <property type="match status" value="1"/>
</dbReference>
<sequence length="602" mass="62987">MSEPVRTPRITIAALVALTAGTGLMPAPAAAADPTPADAVTVIIPVTTDVVTVTVSRDPSTRTAPLMVADPTNTARPVPGTTEQPAPTSSAFTAAPTSTNAPATQAPMAPADPTVTLTTEPATPTTTNPVATITQTATSVPTPPLTQAPSRHTQTSTSSPTTTADPTPKQTVADTASPAPAQVAPEGQQAPQATRDTPTAAAPAQRQVSTGQNASGLTWKHGVFAHSLDRVGRFQDVTGRKVDTLSVAPARGSWATIMDPWWMARPAGFTGTLDVAVPLWQEDGDLATAAAGGYNAQWEELGRMIEKSYPGSTARIGWEFNLGGWKHHATPENVEQWKQAFRHASTSLKKGGPSLLVTWNPNKGKGDSLPDASMAWPGDDVVDVVGLDAYDWWPAYNESTWPQHRDEDQGWKHWVDFARSHGKKFAVPEWGVAPGNKQGGGDNPFYIATVMDYLASEHAKDGIIQGESYFDEPEAYIANSIGDGQVPQAVKALKAQLDKSASQSVSTLPAPATPQQAATGAPSTTAAPSTAAAETTGMPTTSAPPVPGDSTATPQQIETQTAQEAEPSSQTTSQGQWSAPQDDSHGPTPDLIRSPRHQGDSS</sequence>
<keyword evidence="1 3" id="KW-0378">Hydrolase</keyword>
<dbReference type="InterPro" id="IPR022790">
    <property type="entry name" value="GH26_dom"/>
</dbReference>
<dbReference type="EMBL" id="BSUO01000002">
    <property type="protein sequence ID" value="GMA42472.1"/>
    <property type="molecule type" value="Genomic_DNA"/>
</dbReference>
<reference evidence="8" key="1">
    <citation type="journal article" date="2019" name="Int. J. Syst. Evol. Microbiol.">
        <title>The Global Catalogue of Microorganisms (GCM) 10K type strain sequencing project: providing services to taxonomists for standard genome sequencing and annotation.</title>
        <authorList>
            <consortium name="The Broad Institute Genomics Platform"/>
            <consortium name="The Broad Institute Genome Sequencing Center for Infectious Disease"/>
            <person name="Wu L."/>
            <person name="Ma J."/>
        </authorList>
    </citation>
    <scope>NUCLEOTIDE SEQUENCE [LARGE SCALE GENOMIC DNA]</scope>
    <source>
        <strain evidence="8">NBRC 113072</strain>
    </source>
</reference>
<feature type="compositionally biased region" description="Low complexity" evidence="4">
    <location>
        <begin position="149"/>
        <end position="168"/>
    </location>
</feature>
<feature type="region of interest" description="Disordered" evidence="4">
    <location>
        <begin position="504"/>
        <end position="602"/>
    </location>
</feature>
<name>A0ABQ6J0I3_9MICO</name>
<proteinExistence type="inferred from homology"/>
<feature type="region of interest" description="Disordered" evidence="4">
    <location>
        <begin position="63"/>
        <end position="214"/>
    </location>
</feature>
<feature type="compositionally biased region" description="Low complexity" evidence="4">
    <location>
        <begin position="85"/>
        <end position="138"/>
    </location>
</feature>
<feature type="compositionally biased region" description="Low complexity" evidence="4">
    <location>
        <begin position="509"/>
        <end position="537"/>
    </location>
</feature>
<keyword evidence="8" id="KW-1185">Reference proteome</keyword>
<dbReference type="PROSITE" id="PS51764">
    <property type="entry name" value="GH26"/>
    <property type="match status" value="1"/>
</dbReference>